<dbReference type="GO" id="GO:0003677">
    <property type="term" value="F:DNA binding"/>
    <property type="evidence" value="ECO:0007669"/>
    <property type="project" value="InterPro"/>
</dbReference>
<accession>A0A2S2QRM1</accession>
<gene>
    <name evidence="3" type="ORF">g.53</name>
</gene>
<feature type="domain" description="BESS" evidence="2">
    <location>
        <begin position="107"/>
        <end position="146"/>
    </location>
</feature>
<dbReference type="InterPro" id="IPR004210">
    <property type="entry name" value="BESS_motif"/>
</dbReference>
<name>A0A2S2QRM1_9HEMI</name>
<proteinExistence type="predicted"/>
<dbReference type="EMBL" id="GGMS01010569">
    <property type="protein sequence ID" value="MBY79772.1"/>
    <property type="molecule type" value="Transcribed_RNA"/>
</dbReference>
<protein>
    <recommendedName>
        <fullName evidence="2">BESS domain-containing protein</fullName>
    </recommendedName>
</protein>
<dbReference type="PROSITE" id="PS51031">
    <property type="entry name" value="BESS"/>
    <property type="match status" value="1"/>
</dbReference>
<organism evidence="3">
    <name type="scientific">Sipha flava</name>
    <name type="common">yellow sugarcane aphid</name>
    <dbReference type="NCBI Taxonomy" id="143950"/>
    <lineage>
        <taxon>Eukaryota</taxon>
        <taxon>Metazoa</taxon>
        <taxon>Ecdysozoa</taxon>
        <taxon>Arthropoda</taxon>
        <taxon>Hexapoda</taxon>
        <taxon>Insecta</taxon>
        <taxon>Pterygota</taxon>
        <taxon>Neoptera</taxon>
        <taxon>Paraneoptera</taxon>
        <taxon>Hemiptera</taxon>
        <taxon>Sternorrhyncha</taxon>
        <taxon>Aphidomorpha</taxon>
        <taxon>Aphidoidea</taxon>
        <taxon>Aphididae</taxon>
        <taxon>Sipha</taxon>
    </lineage>
</organism>
<evidence type="ECO:0000256" key="1">
    <source>
        <dbReference type="PROSITE-ProRule" id="PRU00371"/>
    </source>
</evidence>
<sequence>MAQQWEIFESMSVSKDSTTTKKMFCNVSETNVNELSIAPLNNYLTKNDASILETSSITQNTNYMSFQDKRPLRKRRAEVRDTMNACQKRVTQKFNFINEKKIKDLDDDENYQFLMSLLPHLRDIPKHRKLIIRHKLQKVFIDEEERNRFARYTTDTTHHTPIPSRPPPPYPTPGLNFVLPQTPSATYVNAEQSNIEYSTMNLMCYDNNTATNSTVNTEQYKTWTN</sequence>
<evidence type="ECO:0000259" key="2">
    <source>
        <dbReference type="PROSITE" id="PS51031"/>
    </source>
</evidence>
<evidence type="ECO:0000313" key="3">
    <source>
        <dbReference type="EMBL" id="MBY79772.1"/>
    </source>
</evidence>
<comment type="subcellular location">
    <subcellularLocation>
        <location evidence="1">Nucleus</location>
    </subcellularLocation>
</comment>
<dbReference type="GO" id="GO:0005634">
    <property type="term" value="C:nucleus"/>
    <property type="evidence" value="ECO:0007669"/>
    <property type="project" value="UniProtKB-SubCell"/>
</dbReference>
<reference evidence="3" key="1">
    <citation type="submission" date="2018-04" db="EMBL/GenBank/DDBJ databases">
        <title>Transcriptome assembly of Sipha flava.</title>
        <authorList>
            <person name="Scully E.D."/>
            <person name="Geib S.M."/>
            <person name="Palmer N.A."/>
            <person name="Koch K."/>
            <person name="Bradshaw J."/>
            <person name="Heng-Moss T."/>
            <person name="Sarath G."/>
        </authorList>
    </citation>
    <scope>NUCLEOTIDE SEQUENCE</scope>
</reference>
<keyword evidence="1" id="KW-0539">Nucleus</keyword>
<dbReference type="AlphaFoldDB" id="A0A2S2QRM1"/>